<proteinExistence type="predicted"/>
<dbReference type="SUPFAM" id="SSF141868">
    <property type="entry name" value="EAL domain-like"/>
    <property type="match status" value="1"/>
</dbReference>
<keyword evidence="1" id="KW-0129">CBS domain</keyword>
<dbReference type="PANTHER" id="PTHR33121:SF76">
    <property type="entry name" value="SIGNALING PROTEIN"/>
    <property type="match status" value="1"/>
</dbReference>
<dbReference type="InterPro" id="IPR000644">
    <property type="entry name" value="CBS_dom"/>
</dbReference>
<evidence type="ECO:0000259" key="2">
    <source>
        <dbReference type="PROSITE" id="PS50883"/>
    </source>
</evidence>
<sequence length="604" mass="67387">MQDCLSQELNRLLLTEDITTLLQPIVNINRKCVFGFEALSRGPSDSPLHTAPMLFETAERCGQTLELETLCLRTAARHWSGHGTPLKLFVNISPAKLMPPEFNPTQLQELLLANGLKASDIVIELSERYPTADPSELLKTLVWLKAEGFLIAIDDLGSGYSGLKLWSELKPDFVKIDRHFIRDIQDDLIKREFLRSVVDLADRLGCKLIAEGVETEAEFRVVSELGIALVQGFLFGRPKPIATAYLDSLNDHAALASKPPRREKEIAGLLCRYIEPVTSESTLRDAWERLQSEPDVFALPVVDNGRPLGLIHKWRIMETFSTPYGRSLYERLPVSNRHSADALVVDYEVPLNEVSERLINDDAHYLKQHFIVVKNGKYAGLGATRSLLKHITEQKIENARYSNPLTFLPGNVPIQQTLVARTEEMRAFSLIYFDINMFKPLNDVLGYRVGDQVIVLLAELLKEVFHASDDFVGHIGGDDFVVISSSSSANYNAGTVQSLFAERSRRFYSDCILKSGFIESEDRNGQPCRFPLVSLSAGTVEVGPDEKVTADQISEFASFAKTRAKASPNFRFVVFSRARSGERSEGSQDSDGSCVSCVLGEVQN</sequence>
<dbReference type="Pfam" id="PF00571">
    <property type="entry name" value="CBS"/>
    <property type="match status" value="1"/>
</dbReference>
<dbReference type="SUPFAM" id="SSF54631">
    <property type="entry name" value="CBS-domain pair"/>
    <property type="match status" value="1"/>
</dbReference>
<dbReference type="CDD" id="cd01949">
    <property type="entry name" value="GGDEF"/>
    <property type="match status" value="1"/>
</dbReference>
<dbReference type="SUPFAM" id="SSF55073">
    <property type="entry name" value="Nucleotide cyclase"/>
    <property type="match status" value="1"/>
</dbReference>
<gene>
    <name evidence="5" type="ORF">ACE05E_15255</name>
</gene>
<dbReference type="InterPro" id="IPR000160">
    <property type="entry name" value="GGDEF_dom"/>
</dbReference>
<dbReference type="Pfam" id="PF00990">
    <property type="entry name" value="GGDEF"/>
    <property type="match status" value="1"/>
</dbReference>
<evidence type="ECO:0000313" key="5">
    <source>
        <dbReference type="EMBL" id="MFB2716837.1"/>
    </source>
</evidence>
<dbReference type="SMART" id="SM00052">
    <property type="entry name" value="EAL"/>
    <property type="match status" value="1"/>
</dbReference>
<reference evidence="5 6" key="1">
    <citation type="submission" date="2024-09" db="EMBL/GenBank/DDBJ databases">
        <title>Draft genome sequences of 6 high pH adapted Marinobacter shengliensis sp. isolated from Mariana forearc serpentinite mud volcanoes.</title>
        <authorList>
            <person name="Elkassas S."/>
            <person name="Serres M."/>
            <person name="Michael N."/>
            <person name="Amina P."/>
            <person name="Teodora Z."/>
            <person name="Julie H."/>
        </authorList>
    </citation>
    <scope>NUCLEOTIDE SEQUENCE [LARGE SCALE GENOMIC DNA]</scope>
    <source>
        <strain evidence="5 6">EB4</strain>
    </source>
</reference>
<accession>A0ABV4WAC9</accession>
<evidence type="ECO:0000259" key="4">
    <source>
        <dbReference type="PROSITE" id="PS51371"/>
    </source>
</evidence>
<dbReference type="InterPro" id="IPR043128">
    <property type="entry name" value="Rev_trsase/Diguanyl_cyclase"/>
</dbReference>
<name>A0ABV4WAC9_9GAMM</name>
<dbReference type="PANTHER" id="PTHR33121">
    <property type="entry name" value="CYCLIC DI-GMP PHOSPHODIESTERASE PDEF"/>
    <property type="match status" value="1"/>
</dbReference>
<feature type="domain" description="EAL" evidence="2">
    <location>
        <begin position="2"/>
        <end position="252"/>
    </location>
</feature>
<protein>
    <submittedName>
        <fullName evidence="5">Phosphodiesterase</fullName>
    </submittedName>
</protein>
<dbReference type="Gene3D" id="3.20.20.450">
    <property type="entry name" value="EAL domain"/>
    <property type="match status" value="1"/>
</dbReference>
<dbReference type="Gene3D" id="3.30.70.270">
    <property type="match status" value="1"/>
</dbReference>
<dbReference type="Pfam" id="PF00563">
    <property type="entry name" value="EAL"/>
    <property type="match status" value="1"/>
</dbReference>
<dbReference type="InterPro" id="IPR050706">
    <property type="entry name" value="Cyclic-di-GMP_PDE-like"/>
</dbReference>
<dbReference type="NCBIfam" id="TIGR00254">
    <property type="entry name" value="GGDEF"/>
    <property type="match status" value="1"/>
</dbReference>
<dbReference type="EMBL" id="JBHFLD010000023">
    <property type="protein sequence ID" value="MFB2716837.1"/>
    <property type="molecule type" value="Genomic_DNA"/>
</dbReference>
<dbReference type="InterPro" id="IPR029787">
    <property type="entry name" value="Nucleotide_cyclase"/>
</dbReference>
<dbReference type="PROSITE" id="PS50883">
    <property type="entry name" value="EAL"/>
    <property type="match status" value="1"/>
</dbReference>
<comment type="caution">
    <text evidence="5">The sequence shown here is derived from an EMBL/GenBank/DDBJ whole genome shotgun (WGS) entry which is preliminary data.</text>
</comment>
<dbReference type="Gene3D" id="3.10.580.10">
    <property type="entry name" value="CBS-domain"/>
    <property type="match status" value="1"/>
</dbReference>
<feature type="domain" description="CBS" evidence="4">
    <location>
        <begin position="270"/>
        <end position="328"/>
    </location>
</feature>
<evidence type="ECO:0000259" key="3">
    <source>
        <dbReference type="PROSITE" id="PS50887"/>
    </source>
</evidence>
<dbReference type="InterPro" id="IPR035919">
    <property type="entry name" value="EAL_sf"/>
</dbReference>
<dbReference type="Proteomes" id="UP001576762">
    <property type="component" value="Unassembled WGS sequence"/>
</dbReference>
<keyword evidence="6" id="KW-1185">Reference proteome</keyword>
<dbReference type="PROSITE" id="PS51371">
    <property type="entry name" value="CBS"/>
    <property type="match status" value="1"/>
</dbReference>
<evidence type="ECO:0000313" key="6">
    <source>
        <dbReference type="Proteomes" id="UP001576762"/>
    </source>
</evidence>
<evidence type="ECO:0000256" key="1">
    <source>
        <dbReference type="PROSITE-ProRule" id="PRU00703"/>
    </source>
</evidence>
<dbReference type="PROSITE" id="PS50887">
    <property type="entry name" value="GGDEF"/>
    <property type="match status" value="1"/>
</dbReference>
<feature type="domain" description="GGDEF" evidence="3">
    <location>
        <begin position="426"/>
        <end position="577"/>
    </location>
</feature>
<dbReference type="CDD" id="cd01948">
    <property type="entry name" value="EAL"/>
    <property type="match status" value="1"/>
</dbReference>
<dbReference type="CDD" id="cd04598">
    <property type="entry name" value="CBS_pair_GGDEF_EAL"/>
    <property type="match status" value="1"/>
</dbReference>
<dbReference type="InterPro" id="IPR001633">
    <property type="entry name" value="EAL_dom"/>
</dbReference>
<dbReference type="InterPro" id="IPR046342">
    <property type="entry name" value="CBS_dom_sf"/>
</dbReference>
<dbReference type="RefSeq" id="WP_291948276.1">
    <property type="nucleotide sequence ID" value="NZ_JBHFLD010000023.1"/>
</dbReference>
<organism evidence="5 6">
    <name type="scientific">Marinobacter shengliensis</name>
    <dbReference type="NCBI Taxonomy" id="1389223"/>
    <lineage>
        <taxon>Bacteria</taxon>
        <taxon>Pseudomonadati</taxon>
        <taxon>Pseudomonadota</taxon>
        <taxon>Gammaproteobacteria</taxon>
        <taxon>Pseudomonadales</taxon>
        <taxon>Marinobacteraceae</taxon>
        <taxon>Marinobacter</taxon>
    </lineage>
</organism>
<dbReference type="SMART" id="SM00267">
    <property type="entry name" value="GGDEF"/>
    <property type="match status" value="1"/>
</dbReference>